<evidence type="ECO:0000259" key="2">
    <source>
        <dbReference type="Pfam" id="PF13439"/>
    </source>
</evidence>
<dbReference type="RefSeq" id="WP_091635655.1">
    <property type="nucleotide sequence ID" value="NZ_FNYW01000030.1"/>
</dbReference>
<accession>A0A1H6UNN8</accession>
<dbReference type="PANTHER" id="PTHR45947:SF3">
    <property type="entry name" value="SULFOQUINOVOSYL TRANSFERASE SQD2"/>
    <property type="match status" value="1"/>
</dbReference>
<evidence type="ECO:0000259" key="1">
    <source>
        <dbReference type="Pfam" id="PF00534"/>
    </source>
</evidence>
<dbReference type="STRING" id="1130080.SAMN04488113_13025"/>
<dbReference type="Proteomes" id="UP000198564">
    <property type="component" value="Unassembled WGS sequence"/>
</dbReference>
<name>A0A1H6UNN8_9LACT</name>
<dbReference type="InterPro" id="IPR001296">
    <property type="entry name" value="Glyco_trans_1"/>
</dbReference>
<dbReference type="GO" id="GO:0016757">
    <property type="term" value="F:glycosyltransferase activity"/>
    <property type="evidence" value="ECO:0007669"/>
    <property type="project" value="InterPro"/>
</dbReference>
<organism evidence="3 4">
    <name type="scientific">Alkalibacterium gilvum</name>
    <dbReference type="NCBI Taxonomy" id="1130080"/>
    <lineage>
        <taxon>Bacteria</taxon>
        <taxon>Bacillati</taxon>
        <taxon>Bacillota</taxon>
        <taxon>Bacilli</taxon>
        <taxon>Lactobacillales</taxon>
        <taxon>Carnobacteriaceae</taxon>
        <taxon>Alkalibacterium</taxon>
    </lineage>
</organism>
<dbReference type="Pfam" id="PF13439">
    <property type="entry name" value="Glyco_transf_4"/>
    <property type="match status" value="1"/>
</dbReference>
<dbReference type="Pfam" id="PF00534">
    <property type="entry name" value="Glycos_transf_1"/>
    <property type="match status" value="1"/>
</dbReference>
<dbReference type="OrthoDB" id="9804196at2"/>
<sequence>MKTVFLNAGNETGGGLVHVVSLLKKLKHESIDLIVFEEGPVAKAARKEGIDVYVFEQSNQFDLSVLFRLRTFINNRHYNIVHTHGPRANVLMATLIPFIRVKWVTTIHSHPLLDFKNQGLKGKLLTFIHCQALKRAHGFIAVSNEIKSVIENLGVESGRIEVIHNGIQFSQSHRPVNNKITQPFTLITVGRLTEIKGYSILMDALNSFEKKDWQWIVCGDGEEMNALVTKAKQYNLDQQIYFKGWLTTTEINSVFHYADLFVLSSLSESFPLSLLEAASEKVPAIATHVGDVSDVIKDDTMGWLIPPKDSTAMKEALQEAYVLWEKGKLSCKGEQLYTHASSFTIEKQTQAVMAFYKNITSET</sequence>
<feature type="domain" description="Glycosyl transferase family 1" evidence="1">
    <location>
        <begin position="172"/>
        <end position="321"/>
    </location>
</feature>
<dbReference type="InterPro" id="IPR050194">
    <property type="entry name" value="Glycosyltransferase_grp1"/>
</dbReference>
<dbReference type="Gene3D" id="3.40.50.2000">
    <property type="entry name" value="Glycogen Phosphorylase B"/>
    <property type="match status" value="2"/>
</dbReference>
<dbReference type="CDD" id="cd03801">
    <property type="entry name" value="GT4_PimA-like"/>
    <property type="match status" value="1"/>
</dbReference>
<evidence type="ECO:0000313" key="4">
    <source>
        <dbReference type="Proteomes" id="UP000198564"/>
    </source>
</evidence>
<keyword evidence="4" id="KW-1185">Reference proteome</keyword>
<reference evidence="4" key="1">
    <citation type="submission" date="2016-10" db="EMBL/GenBank/DDBJ databases">
        <authorList>
            <person name="Varghese N."/>
            <person name="Submissions S."/>
        </authorList>
    </citation>
    <scope>NUCLEOTIDE SEQUENCE [LARGE SCALE GENOMIC DNA]</scope>
    <source>
        <strain evidence="4">DSM 25751</strain>
    </source>
</reference>
<dbReference type="EMBL" id="FNYW01000030">
    <property type="protein sequence ID" value="SEI89840.1"/>
    <property type="molecule type" value="Genomic_DNA"/>
</dbReference>
<evidence type="ECO:0000313" key="3">
    <source>
        <dbReference type="EMBL" id="SEI89840.1"/>
    </source>
</evidence>
<dbReference type="InterPro" id="IPR028098">
    <property type="entry name" value="Glyco_trans_4-like_N"/>
</dbReference>
<feature type="domain" description="Glycosyltransferase subfamily 4-like N-terminal" evidence="2">
    <location>
        <begin position="13"/>
        <end position="168"/>
    </location>
</feature>
<protein>
    <submittedName>
        <fullName evidence="3">Uncharacterized protein</fullName>
    </submittedName>
</protein>
<dbReference type="SUPFAM" id="SSF53756">
    <property type="entry name" value="UDP-Glycosyltransferase/glycogen phosphorylase"/>
    <property type="match status" value="1"/>
</dbReference>
<proteinExistence type="predicted"/>
<dbReference type="PANTHER" id="PTHR45947">
    <property type="entry name" value="SULFOQUINOVOSYL TRANSFERASE SQD2"/>
    <property type="match status" value="1"/>
</dbReference>
<gene>
    <name evidence="3" type="ORF">SAMN04488113_13025</name>
</gene>
<dbReference type="AlphaFoldDB" id="A0A1H6UNN8"/>